<reference evidence="8 9" key="1">
    <citation type="submission" date="2019-03" db="EMBL/GenBank/DDBJ databases">
        <authorList>
            <person name="Gaulin E."/>
            <person name="Dumas B."/>
        </authorList>
    </citation>
    <scope>NUCLEOTIDE SEQUENCE [LARGE SCALE GENOMIC DNA]</scope>
    <source>
        <strain evidence="8">CBS 568.67</strain>
    </source>
</reference>
<dbReference type="SUPFAM" id="SSF103657">
    <property type="entry name" value="BAR/IMD domain-like"/>
    <property type="match status" value="1"/>
</dbReference>
<dbReference type="InterPro" id="IPR001849">
    <property type="entry name" value="PH_domain"/>
</dbReference>
<dbReference type="InterPro" id="IPR031968">
    <property type="entry name" value="VASt"/>
</dbReference>
<dbReference type="InterPro" id="IPR027267">
    <property type="entry name" value="AH/BAR_dom_sf"/>
</dbReference>
<feature type="domain" description="PH" evidence="5">
    <location>
        <begin position="538"/>
        <end position="633"/>
    </location>
</feature>
<dbReference type="PANTHER" id="PTHR47666">
    <property type="entry name" value="PROTEIN VASCULAR ASSOCIATED DEATH 1, CHLOROPLASTIC"/>
    <property type="match status" value="1"/>
</dbReference>
<evidence type="ECO:0000256" key="4">
    <source>
        <dbReference type="ARBA" id="ARBA00023136"/>
    </source>
</evidence>
<comment type="subcellular location">
    <subcellularLocation>
        <location evidence="1">Membrane</location>
    </subcellularLocation>
</comment>
<organism evidence="8 9">
    <name type="scientific">Aphanomyces stellatus</name>
    <dbReference type="NCBI Taxonomy" id="120398"/>
    <lineage>
        <taxon>Eukaryota</taxon>
        <taxon>Sar</taxon>
        <taxon>Stramenopiles</taxon>
        <taxon>Oomycota</taxon>
        <taxon>Saprolegniomycetes</taxon>
        <taxon>Saprolegniales</taxon>
        <taxon>Verrucalvaceae</taxon>
        <taxon>Aphanomyces</taxon>
    </lineage>
</organism>
<dbReference type="EMBL" id="CAADRA010000603">
    <property type="protein sequence ID" value="VFT80603.1"/>
    <property type="molecule type" value="Genomic_DNA"/>
</dbReference>
<dbReference type="SMART" id="SM00233">
    <property type="entry name" value="PH"/>
    <property type="match status" value="1"/>
</dbReference>
<dbReference type="OrthoDB" id="2162691at2759"/>
<sequence length="839" mass="93654">MCNNYGGTGGRTRGLLHAKQTRYHCAIPPDIRYKCASFINDIIAHKDPTDAFRFSSKLSPSMVKHIGQGTQLHSNACISVLVQLDRQPTHAILLHLTPNVCVHWVLGESIRRYRATFDGKERLPPISGLFDMRTGKVLDLTSDVESLLEASPTNEDHDIRLGAVLLNDRLVKHRGGPPFTLDEKDPFRTFVKTIQSSFDKAKERSNSLLLKLPSSLHSKESAVPSAKPTSLLDCVRRVGAATAADVASACTVSMELATQLVDTARLVVHPTSPRKAPILIYEPPDDSATTTSSIRMDRFLDHDDDTPAFRKALFQTDAELNALQGQLNTLLAAASQVADTNTCFRVALLRFEAVCGSIVEPLSNNDTANLTTTAPQSHLSQWQTYAASCWKPLRHGFNHILATHEEFFTTFRTQFIDPWTQFVQTSLGTDRVSARNKLNVNFFRHHGLAYEYASTPWHPGDCLNQEAQLHAANLAFETARLELQECLNSVVSNLFLKTQTSAQHLAKATEAAQLGQTCLVGECPSTVTWQQENQERRDRSIQGYLWQVQGTARTRRWFYIQDETFYSVQSDRITPDRILDLTQSTLVYCSHHPAHAHIRHGFQLSACATTLTLQTDTQTTFDQWMYALQPFKSVVECNEPSAPPSPLATLPLAQIQPLLYPSFHKATHFEPLVSATLPVSIATYFNRVVSAPGFSQAFLEEKGATSISISDWLPSAQFNQATARQRSFVLPIETALSRGTTRIRAEEIYHFYTPDHFVVLARDASLDVPYGSYFTVESKTSVRTNPHDPTQSTVQIEAAVSFAKTTMFKSMIEQACHAEAKTSYAHMVELMQRQLKSNE</sequence>
<dbReference type="Gene3D" id="2.30.29.30">
    <property type="entry name" value="Pleckstrin-homology domain (PH domain)/Phosphotyrosine-binding domain (PTB)"/>
    <property type="match status" value="1"/>
</dbReference>
<dbReference type="Pfam" id="PF16016">
    <property type="entry name" value="VASt"/>
    <property type="match status" value="1"/>
</dbReference>
<dbReference type="Proteomes" id="UP000332933">
    <property type="component" value="Unassembled WGS sequence"/>
</dbReference>
<dbReference type="PROSITE" id="PS50003">
    <property type="entry name" value="PH_DOMAIN"/>
    <property type="match status" value="1"/>
</dbReference>
<evidence type="ECO:0000313" key="7">
    <source>
        <dbReference type="EMBL" id="KAF0715321.1"/>
    </source>
</evidence>
<accession>A0A485KF60</accession>
<name>A0A485KF60_9STRA</name>
<reference evidence="7" key="2">
    <citation type="submission" date="2019-06" db="EMBL/GenBank/DDBJ databases">
        <title>Genomics analysis of Aphanomyces spp. identifies a new class of oomycete effector associated with host adaptation.</title>
        <authorList>
            <person name="Gaulin E."/>
        </authorList>
    </citation>
    <scope>NUCLEOTIDE SEQUENCE</scope>
    <source>
        <strain evidence="7">CBS 578.67</strain>
    </source>
</reference>
<dbReference type="SUPFAM" id="SSF50729">
    <property type="entry name" value="PH domain-like"/>
    <property type="match status" value="1"/>
</dbReference>
<feature type="domain" description="VASt" evidence="6">
    <location>
        <begin position="668"/>
        <end position="839"/>
    </location>
</feature>
<keyword evidence="9" id="KW-1185">Reference proteome</keyword>
<evidence type="ECO:0000313" key="9">
    <source>
        <dbReference type="Proteomes" id="UP000332933"/>
    </source>
</evidence>
<dbReference type="GO" id="GO:0016020">
    <property type="term" value="C:membrane"/>
    <property type="evidence" value="ECO:0007669"/>
    <property type="project" value="UniProtKB-SubCell"/>
</dbReference>
<evidence type="ECO:0000259" key="5">
    <source>
        <dbReference type="PROSITE" id="PS50003"/>
    </source>
</evidence>
<keyword evidence="4" id="KW-0472">Membrane</keyword>
<dbReference type="PANTHER" id="PTHR47666:SF1">
    <property type="entry name" value="PROTEIN VASCULAR ASSOCIATED DEATH 1, CHLOROPLASTIC"/>
    <property type="match status" value="1"/>
</dbReference>
<proteinExistence type="predicted"/>
<protein>
    <submittedName>
        <fullName evidence="8">Aste57867_3437 protein</fullName>
    </submittedName>
</protein>
<dbReference type="InterPro" id="IPR011993">
    <property type="entry name" value="PH-like_dom_sf"/>
</dbReference>
<dbReference type="EMBL" id="VJMH01000603">
    <property type="protein sequence ID" value="KAF0715321.1"/>
    <property type="molecule type" value="Genomic_DNA"/>
</dbReference>
<keyword evidence="3" id="KW-1133">Transmembrane helix</keyword>
<evidence type="ECO:0000313" key="8">
    <source>
        <dbReference type="EMBL" id="VFT80603.1"/>
    </source>
</evidence>
<dbReference type="PROSITE" id="PS51778">
    <property type="entry name" value="VAST"/>
    <property type="match status" value="1"/>
</dbReference>
<evidence type="ECO:0000259" key="6">
    <source>
        <dbReference type="PROSITE" id="PS51778"/>
    </source>
</evidence>
<evidence type="ECO:0000256" key="2">
    <source>
        <dbReference type="ARBA" id="ARBA00022692"/>
    </source>
</evidence>
<dbReference type="Gene3D" id="1.20.1270.60">
    <property type="entry name" value="Arfaptin homology (AH) domain/BAR domain"/>
    <property type="match status" value="1"/>
</dbReference>
<evidence type="ECO:0000256" key="3">
    <source>
        <dbReference type="ARBA" id="ARBA00022989"/>
    </source>
</evidence>
<evidence type="ECO:0000256" key="1">
    <source>
        <dbReference type="ARBA" id="ARBA00004370"/>
    </source>
</evidence>
<dbReference type="AlphaFoldDB" id="A0A485KF60"/>
<gene>
    <name evidence="8" type="primary">Aste57867_3437</name>
    <name evidence="7" type="ORF">As57867_003427</name>
    <name evidence="8" type="ORF">ASTE57867_3437</name>
</gene>
<keyword evidence="2" id="KW-0812">Transmembrane</keyword>